<organism evidence="3">
    <name type="scientific">marine metagenome</name>
    <dbReference type="NCBI Taxonomy" id="408172"/>
    <lineage>
        <taxon>unclassified sequences</taxon>
        <taxon>metagenomes</taxon>
        <taxon>ecological metagenomes</taxon>
    </lineage>
</organism>
<gene>
    <name evidence="3" type="ORF">METZ01_LOCUS22858</name>
</gene>
<reference evidence="3" key="1">
    <citation type="submission" date="2018-05" db="EMBL/GenBank/DDBJ databases">
        <authorList>
            <person name="Lanie J.A."/>
            <person name="Ng W.-L."/>
            <person name="Kazmierczak K.M."/>
            <person name="Andrzejewski T.M."/>
            <person name="Davidsen T.M."/>
            <person name="Wayne K.J."/>
            <person name="Tettelin H."/>
            <person name="Glass J.I."/>
            <person name="Rusch D."/>
            <person name="Podicherti R."/>
            <person name="Tsui H.-C.T."/>
            <person name="Winkler M.E."/>
        </authorList>
    </citation>
    <scope>NUCLEOTIDE SEQUENCE</scope>
</reference>
<accession>A0A381PTL8</accession>
<sequence>MENLMRHLALTFLLFSAACSSSGTGGGIAPLIDVEWRVVGLTGVDGVEPDRPHEASVTFRSDDRITGNAGCNNFFGDLDIGDDRVDIGPIGITEMACVDRADWFGLFEVLSGELMVVVEGSTATLTSARGGTITIEYVEPDPPREASSDPDQPVATASGG</sequence>
<dbReference type="PANTHER" id="PTHR35535">
    <property type="entry name" value="HEAT SHOCK PROTEIN HSLJ"/>
    <property type="match status" value="1"/>
</dbReference>
<dbReference type="InterPro" id="IPR038670">
    <property type="entry name" value="HslJ-like_sf"/>
</dbReference>
<dbReference type="PROSITE" id="PS51257">
    <property type="entry name" value="PROKAR_LIPOPROTEIN"/>
    <property type="match status" value="1"/>
</dbReference>
<dbReference type="PANTHER" id="PTHR35535:SF1">
    <property type="entry name" value="HEAT SHOCK PROTEIN HSLJ"/>
    <property type="match status" value="1"/>
</dbReference>
<proteinExistence type="predicted"/>
<dbReference type="AlphaFoldDB" id="A0A381PTL8"/>
<protein>
    <recommendedName>
        <fullName evidence="2">DUF306 domain-containing protein</fullName>
    </recommendedName>
</protein>
<dbReference type="InterPro" id="IPR005184">
    <property type="entry name" value="DUF306_Meta_HslJ"/>
</dbReference>
<evidence type="ECO:0000313" key="3">
    <source>
        <dbReference type="EMBL" id="SUZ70004.1"/>
    </source>
</evidence>
<dbReference type="InterPro" id="IPR053147">
    <property type="entry name" value="Hsp_HslJ-like"/>
</dbReference>
<evidence type="ECO:0000259" key="2">
    <source>
        <dbReference type="Pfam" id="PF03724"/>
    </source>
</evidence>
<dbReference type="Gene3D" id="2.40.128.270">
    <property type="match status" value="1"/>
</dbReference>
<evidence type="ECO:0000256" key="1">
    <source>
        <dbReference type="SAM" id="MobiDB-lite"/>
    </source>
</evidence>
<feature type="domain" description="DUF306" evidence="2">
    <location>
        <begin position="30"/>
        <end position="133"/>
    </location>
</feature>
<dbReference type="Pfam" id="PF03724">
    <property type="entry name" value="META"/>
    <property type="match status" value="1"/>
</dbReference>
<name>A0A381PTL8_9ZZZZ</name>
<dbReference type="EMBL" id="UINC01001078">
    <property type="protein sequence ID" value="SUZ70004.1"/>
    <property type="molecule type" value="Genomic_DNA"/>
</dbReference>
<feature type="region of interest" description="Disordered" evidence="1">
    <location>
        <begin position="139"/>
        <end position="160"/>
    </location>
</feature>